<keyword evidence="2" id="KW-1185">Reference proteome</keyword>
<sequence length="54" mass="5824">MLNSRSLEDAAPTESFTEGIPVIFEVVAGGSQRGKDLLCDSIGYTYVVKVSFPK</sequence>
<name>A0A9D4L4G3_DREPO</name>
<proteinExistence type="predicted"/>
<evidence type="ECO:0000313" key="2">
    <source>
        <dbReference type="Proteomes" id="UP000828390"/>
    </source>
</evidence>
<reference evidence="1" key="2">
    <citation type="submission" date="2020-11" db="EMBL/GenBank/DDBJ databases">
        <authorList>
            <person name="McCartney M.A."/>
            <person name="Auch B."/>
            <person name="Kono T."/>
            <person name="Mallez S."/>
            <person name="Becker A."/>
            <person name="Gohl D.M."/>
            <person name="Silverstein K.A.T."/>
            <person name="Koren S."/>
            <person name="Bechman K.B."/>
            <person name="Herman A."/>
            <person name="Abrahante J.E."/>
            <person name="Garbe J."/>
        </authorList>
    </citation>
    <scope>NUCLEOTIDE SEQUENCE</scope>
    <source>
        <strain evidence="1">Duluth1</strain>
        <tissue evidence="1">Whole animal</tissue>
    </source>
</reference>
<evidence type="ECO:0000313" key="1">
    <source>
        <dbReference type="EMBL" id="KAH3851275.1"/>
    </source>
</evidence>
<organism evidence="1 2">
    <name type="scientific">Dreissena polymorpha</name>
    <name type="common">Zebra mussel</name>
    <name type="synonym">Mytilus polymorpha</name>
    <dbReference type="NCBI Taxonomy" id="45954"/>
    <lineage>
        <taxon>Eukaryota</taxon>
        <taxon>Metazoa</taxon>
        <taxon>Spiralia</taxon>
        <taxon>Lophotrochozoa</taxon>
        <taxon>Mollusca</taxon>
        <taxon>Bivalvia</taxon>
        <taxon>Autobranchia</taxon>
        <taxon>Heteroconchia</taxon>
        <taxon>Euheterodonta</taxon>
        <taxon>Imparidentia</taxon>
        <taxon>Neoheterodontei</taxon>
        <taxon>Myida</taxon>
        <taxon>Dreissenoidea</taxon>
        <taxon>Dreissenidae</taxon>
        <taxon>Dreissena</taxon>
    </lineage>
</organism>
<dbReference type="Proteomes" id="UP000828390">
    <property type="component" value="Unassembled WGS sequence"/>
</dbReference>
<dbReference type="EMBL" id="JAIWYP010000003">
    <property type="protein sequence ID" value="KAH3851275.1"/>
    <property type="molecule type" value="Genomic_DNA"/>
</dbReference>
<gene>
    <name evidence="1" type="ORF">DPMN_093755</name>
</gene>
<dbReference type="AlphaFoldDB" id="A0A9D4L4G3"/>
<comment type="caution">
    <text evidence="1">The sequence shown here is derived from an EMBL/GenBank/DDBJ whole genome shotgun (WGS) entry which is preliminary data.</text>
</comment>
<protein>
    <submittedName>
        <fullName evidence="1">Uncharacterized protein</fullName>
    </submittedName>
</protein>
<accession>A0A9D4L4G3</accession>
<reference evidence="1" key="1">
    <citation type="journal article" date="2019" name="bioRxiv">
        <title>The Genome of the Zebra Mussel, Dreissena polymorpha: A Resource for Invasive Species Research.</title>
        <authorList>
            <person name="McCartney M.A."/>
            <person name="Auch B."/>
            <person name="Kono T."/>
            <person name="Mallez S."/>
            <person name="Zhang Y."/>
            <person name="Obille A."/>
            <person name="Becker A."/>
            <person name="Abrahante J.E."/>
            <person name="Garbe J."/>
            <person name="Badalamenti J.P."/>
            <person name="Herman A."/>
            <person name="Mangelson H."/>
            <person name="Liachko I."/>
            <person name="Sullivan S."/>
            <person name="Sone E.D."/>
            <person name="Koren S."/>
            <person name="Silverstein K.A.T."/>
            <person name="Beckman K.B."/>
            <person name="Gohl D.M."/>
        </authorList>
    </citation>
    <scope>NUCLEOTIDE SEQUENCE</scope>
    <source>
        <strain evidence="1">Duluth1</strain>
        <tissue evidence="1">Whole animal</tissue>
    </source>
</reference>